<evidence type="ECO:0000256" key="5">
    <source>
        <dbReference type="ARBA" id="ARBA00023319"/>
    </source>
</evidence>
<keyword evidence="5" id="KW-0393">Immunoglobulin domain</keyword>
<dbReference type="SMART" id="SM00121">
    <property type="entry name" value="IB"/>
    <property type="match status" value="1"/>
</dbReference>
<evidence type="ECO:0000256" key="1">
    <source>
        <dbReference type="ARBA" id="ARBA00004613"/>
    </source>
</evidence>
<evidence type="ECO:0000256" key="3">
    <source>
        <dbReference type="ARBA" id="ARBA00022729"/>
    </source>
</evidence>
<sequence length="286" mass="31884">MELMVPLLLAVVFVTCGVDSLDCPPCVKEECPAEPTKCLAGVVRDSCGCCFVCGNLEGDRCDRDSNNGAPQYGPCGDNLQCRNRADLPEKEAVCECTHQKMICGSNKETYENLCQLMEDANDRGEKITIEREGPCKGDPWIATAPDDAHLYEGENTSLSCEAMGNPVPMIIWSFVDKEHIETMLPSDDEHFSVQLRGGPEKFEMTSWLLIQSAKKRDTGSYRCVAKNDMGQKDSYANVKIYGKGETIPAEGLIPAPKELRNNRNLQGQTRARRERRWQENSRHGEL</sequence>
<dbReference type="Pfam" id="PF00219">
    <property type="entry name" value="IGFBP"/>
    <property type="match status" value="1"/>
</dbReference>
<dbReference type="GO" id="GO:0009966">
    <property type="term" value="P:regulation of signal transduction"/>
    <property type="evidence" value="ECO:0007669"/>
    <property type="project" value="TreeGrafter"/>
</dbReference>
<feature type="compositionally biased region" description="Basic and acidic residues" evidence="6">
    <location>
        <begin position="276"/>
        <end position="286"/>
    </location>
</feature>
<keyword evidence="3 7" id="KW-0732">Signal</keyword>
<gene>
    <name evidence="11" type="primary">RvY_11286-1</name>
    <name evidence="11" type="synonym">RvY_11286.1</name>
    <name evidence="11" type="ORF">RvY_11286</name>
</gene>
<dbReference type="Proteomes" id="UP000186922">
    <property type="component" value="Unassembled WGS sequence"/>
</dbReference>
<dbReference type="Pfam" id="PF07679">
    <property type="entry name" value="I-set"/>
    <property type="match status" value="1"/>
</dbReference>
<dbReference type="InterPro" id="IPR003598">
    <property type="entry name" value="Ig_sub2"/>
</dbReference>
<dbReference type="InterPro" id="IPR036058">
    <property type="entry name" value="Kazal_dom_sf"/>
</dbReference>
<keyword evidence="4" id="KW-1015">Disulfide bond</keyword>
<keyword evidence="2" id="KW-0964">Secreted</keyword>
<dbReference type="InterPro" id="IPR000867">
    <property type="entry name" value="IGFBP-like"/>
</dbReference>
<dbReference type="SUPFAM" id="SSF57184">
    <property type="entry name" value="Growth factor receptor domain"/>
    <property type="match status" value="1"/>
</dbReference>
<organism evidence="11 12">
    <name type="scientific">Ramazzottius varieornatus</name>
    <name type="common">Water bear</name>
    <name type="synonym">Tardigrade</name>
    <dbReference type="NCBI Taxonomy" id="947166"/>
    <lineage>
        <taxon>Eukaryota</taxon>
        <taxon>Metazoa</taxon>
        <taxon>Ecdysozoa</taxon>
        <taxon>Tardigrada</taxon>
        <taxon>Eutardigrada</taxon>
        <taxon>Parachela</taxon>
        <taxon>Hypsibioidea</taxon>
        <taxon>Ramazzottiidae</taxon>
        <taxon>Ramazzottius</taxon>
    </lineage>
</organism>
<dbReference type="AlphaFoldDB" id="A0A1D1VPH1"/>
<dbReference type="InterPro" id="IPR011390">
    <property type="entry name" value="IGFBP_rP_mac25"/>
</dbReference>
<dbReference type="InterPro" id="IPR003599">
    <property type="entry name" value="Ig_sub"/>
</dbReference>
<dbReference type="InterPro" id="IPR013098">
    <property type="entry name" value="Ig_I-set"/>
</dbReference>
<dbReference type="PANTHER" id="PTHR14186:SF19">
    <property type="entry name" value="INSULIN-LIKE GROWTH FACTOR-BINDING PROTEIN 7"/>
    <property type="match status" value="1"/>
</dbReference>
<dbReference type="PROSITE" id="PS51323">
    <property type="entry name" value="IGFBP_N_2"/>
    <property type="match status" value="1"/>
</dbReference>
<evidence type="ECO:0000259" key="9">
    <source>
        <dbReference type="PROSITE" id="PS51323"/>
    </source>
</evidence>
<dbReference type="Gene3D" id="4.10.40.20">
    <property type="match status" value="1"/>
</dbReference>
<dbReference type="OrthoDB" id="5985519at2759"/>
<dbReference type="SUPFAM" id="SSF48726">
    <property type="entry name" value="Immunoglobulin"/>
    <property type="match status" value="1"/>
</dbReference>
<accession>A0A1D1VPH1</accession>
<dbReference type="SMART" id="SM00408">
    <property type="entry name" value="IGc2"/>
    <property type="match status" value="1"/>
</dbReference>
<feature type="domain" description="Kazal-like" evidence="10">
    <location>
        <begin position="76"/>
        <end position="137"/>
    </location>
</feature>
<dbReference type="GO" id="GO:0005520">
    <property type="term" value="F:insulin-like growth factor binding"/>
    <property type="evidence" value="ECO:0007669"/>
    <property type="project" value="InterPro"/>
</dbReference>
<dbReference type="Gene3D" id="3.30.60.30">
    <property type="match status" value="1"/>
</dbReference>
<evidence type="ECO:0000313" key="12">
    <source>
        <dbReference type="Proteomes" id="UP000186922"/>
    </source>
</evidence>
<dbReference type="SMART" id="SM00409">
    <property type="entry name" value="IG"/>
    <property type="match status" value="1"/>
</dbReference>
<dbReference type="SMART" id="SM00280">
    <property type="entry name" value="KAZAL"/>
    <property type="match status" value="1"/>
</dbReference>
<dbReference type="CDD" id="cd00104">
    <property type="entry name" value="KAZAL_FS"/>
    <property type="match status" value="1"/>
</dbReference>
<evidence type="ECO:0000256" key="2">
    <source>
        <dbReference type="ARBA" id="ARBA00022525"/>
    </source>
</evidence>
<evidence type="ECO:0000259" key="10">
    <source>
        <dbReference type="PROSITE" id="PS51465"/>
    </source>
</evidence>
<reference evidence="11 12" key="1">
    <citation type="journal article" date="2016" name="Nat. Commun.">
        <title>Extremotolerant tardigrade genome and improved radiotolerance of human cultured cells by tardigrade-unique protein.</title>
        <authorList>
            <person name="Hashimoto T."/>
            <person name="Horikawa D.D."/>
            <person name="Saito Y."/>
            <person name="Kuwahara H."/>
            <person name="Kozuka-Hata H."/>
            <person name="Shin-I T."/>
            <person name="Minakuchi Y."/>
            <person name="Ohishi K."/>
            <person name="Motoyama A."/>
            <person name="Aizu T."/>
            <person name="Enomoto A."/>
            <person name="Kondo K."/>
            <person name="Tanaka S."/>
            <person name="Hara Y."/>
            <person name="Koshikawa S."/>
            <person name="Sagara H."/>
            <person name="Miura T."/>
            <person name="Yokobori S."/>
            <person name="Miyagawa K."/>
            <person name="Suzuki Y."/>
            <person name="Kubo T."/>
            <person name="Oyama M."/>
            <person name="Kohara Y."/>
            <person name="Fujiyama A."/>
            <person name="Arakawa K."/>
            <person name="Katayama T."/>
            <person name="Toyoda A."/>
            <person name="Kunieda T."/>
        </authorList>
    </citation>
    <scope>NUCLEOTIDE SEQUENCE [LARGE SCALE GENOMIC DNA]</scope>
    <source>
        <strain evidence="11 12">YOKOZUNA-1</strain>
    </source>
</reference>
<feature type="region of interest" description="Disordered" evidence="6">
    <location>
        <begin position="259"/>
        <end position="286"/>
    </location>
</feature>
<dbReference type="EMBL" id="BDGG01000006">
    <property type="protein sequence ID" value="GAV00439.1"/>
    <property type="molecule type" value="Genomic_DNA"/>
</dbReference>
<feature type="chain" id="PRO_5008898693" description="Insulin-like growth factor-binding protein-related protein 1" evidence="7">
    <location>
        <begin position="21"/>
        <end position="286"/>
    </location>
</feature>
<protein>
    <recommendedName>
        <fullName evidence="13">Insulin-like growth factor-binding protein-related protein 1</fullName>
    </recommendedName>
</protein>
<evidence type="ECO:0000256" key="6">
    <source>
        <dbReference type="SAM" id="MobiDB-lite"/>
    </source>
</evidence>
<dbReference type="InterPro" id="IPR002350">
    <property type="entry name" value="Kazal_dom"/>
</dbReference>
<evidence type="ECO:0008006" key="13">
    <source>
        <dbReference type="Google" id="ProtNLM"/>
    </source>
</evidence>
<dbReference type="PROSITE" id="PS50835">
    <property type="entry name" value="IG_LIKE"/>
    <property type="match status" value="1"/>
</dbReference>
<proteinExistence type="predicted"/>
<dbReference type="InterPro" id="IPR007110">
    <property type="entry name" value="Ig-like_dom"/>
</dbReference>
<dbReference type="InterPro" id="IPR013783">
    <property type="entry name" value="Ig-like_fold"/>
</dbReference>
<evidence type="ECO:0000313" key="11">
    <source>
        <dbReference type="EMBL" id="GAV00439.1"/>
    </source>
</evidence>
<dbReference type="FunFam" id="2.60.40.10:FF:000032">
    <property type="entry name" value="palladin isoform X1"/>
    <property type="match status" value="1"/>
</dbReference>
<dbReference type="InterPro" id="IPR036179">
    <property type="entry name" value="Ig-like_dom_sf"/>
</dbReference>
<dbReference type="SUPFAM" id="SSF100895">
    <property type="entry name" value="Kazal-type serine protease inhibitors"/>
    <property type="match status" value="1"/>
</dbReference>
<keyword evidence="12" id="KW-1185">Reference proteome</keyword>
<name>A0A1D1VPH1_RAMVA</name>
<evidence type="ECO:0000259" key="8">
    <source>
        <dbReference type="PROSITE" id="PS50835"/>
    </source>
</evidence>
<dbReference type="GO" id="GO:0001558">
    <property type="term" value="P:regulation of cell growth"/>
    <property type="evidence" value="ECO:0007669"/>
    <property type="project" value="InterPro"/>
</dbReference>
<feature type="domain" description="IGFBP N-terminal" evidence="9">
    <location>
        <begin position="19"/>
        <end position="97"/>
    </location>
</feature>
<dbReference type="InterPro" id="IPR009030">
    <property type="entry name" value="Growth_fac_rcpt_cys_sf"/>
</dbReference>
<evidence type="ECO:0000256" key="7">
    <source>
        <dbReference type="SAM" id="SignalP"/>
    </source>
</evidence>
<evidence type="ECO:0000256" key="4">
    <source>
        <dbReference type="ARBA" id="ARBA00023157"/>
    </source>
</evidence>
<feature type="signal peptide" evidence="7">
    <location>
        <begin position="1"/>
        <end position="20"/>
    </location>
</feature>
<comment type="caution">
    <text evidence="11">The sequence shown here is derived from an EMBL/GenBank/DDBJ whole genome shotgun (WGS) entry which is preliminary data.</text>
</comment>
<comment type="subcellular location">
    <subcellularLocation>
        <location evidence="1">Secreted</location>
    </subcellularLocation>
</comment>
<dbReference type="Pfam" id="PF07648">
    <property type="entry name" value="Kazal_2"/>
    <property type="match status" value="1"/>
</dbReference>
<dbReference type="PANTHER" id="PTHR14186">
    <property type="entry name" value="INSULIN-LIKE GROWTH FACTOR BINDING PROTEIN-RELATED"/>
    <property type="match status" value="1"/>
</dbReference>
<dbReference type="GO" id="GO:0005576">
    <property type="term" value="C:extracellular region"/>
    <property type="evidence" value="ECO:0007669"/>
    <property type="project" value="UniProtKB-SubCell"/>
</dbReference>
<dbReference type="Gene3D" id="2.60.40.10">
    <property type="entry name" value="Immunoglobulins"/>
    <property type="match status" value="1"/>
</dbReference>
<dbReference type="PROSITE" id="PS51465">
    <property type="entry name" value="KAZAL_2"/>
    <property type="match status" value="1"/>
</dbReference>
<feature type="domain" description="Ig-like" evidence="8">
    <location>
        <begin position="139"/>
        <end position="239"/>
    </location>
</feature>